<reference evidence="1" key="1">
    <citation type="submission" date="2022-06" db="EMBL/GenBank/DDBJ databases">
        <title>Novel species in genus nocardia.</title>
        <authorList>
            <person name="Li F."/>
        </authorList>
    </citation>
    <scope>NUCLEOTIDE SEQUENCE</scope>
    <source>
        <strain evidence="1">CDC141</strain>
    </source>
</reference>
<accession>A0A9X2IVP5</accession>
<evidence type="ECO:0000313" key="2">
    <source>
        <dbReference type="Proteomes" id="UP001139157"/>
    </source>
</evidence>
<proteinExistence type="predicted"/>
<keyword evidence="2" id="KW-1185">Reference proteome</keyword>
<comment type="caution">
    <text evidence="1">The sequence shown here is derived from an EMBL/GenBank/DDBJ whole genome shotgun (WGS) entry which is preliminary data.</text>
</comment>
<evidence type="ECO:0000313" key="1">
    <source>
        <dbReference type="EMBL" id="MCM6772704.1"/>
    </source>
</evidence>
<dbReference type="EMBL" id="JAMRXG010000002">
    <property type="protein sequence ID" value="MCM6772704.1"/>
    <property type="molecule type" value="Genomic_DNA"/>
</dbReference>
<dbReference type="AlphaFoldDB" id="A0A9X2IVP5"/>
<organism evidence="1 2">
    <name type="scientific">Nocardia pulmonis</name>
    <dbReference type="NCBI Taxonomy" id="2951408"/>
    <lineage>
        <taxon>Bacteria</taxon>
        <taxon>Bacillati</taxon>
        <taxon>Actinomycetota</taxon>
        <taxon>Actinomycetes</taxon>
        <taxon>Mycobacteriales</taxon>
        <taxon>Nocardiaceae</taxon>
        <taxon>Nocardia</taxon>
    </lineage>
</organism>
<gene>
    <name evidence="1" type="ORF">NDR86_04355</name>
</gene>
<sequence length="433" mass="46802">MSVSRFAELSRAELATLVPELLLCGHLIDRSGMAHSIAAFGRDGMTAIAIEEWQLASPVYTRRMRAALRIPGDGVVTIFKGLQLDIGAPPQFMDFRFRVDDHDHGEFRLDHCGALADVEPLGEDYVVAMCHTIEDPTFDATALATNPHARVRPIHRPPRRSGARGPACAWTVTIDPAHRPPSPPAHAARIAGTAAARIELAPIDPADPGRSDYAGPLLSDLRFADFSKSALVRIADEVCLQQHLLTLGFLVAVGERADPARAAAIARKQFTGIAGLTARRLRKALRLGGDAVDLARVLRLHPAWNPLRYIDIDVEVVGGIVRLRLGLDCPGVADGGWPALLDADHLEPVHALAQGVDPHWHARLAAATAHELILEFDRAPAPFPEAPEVAVTRISTGADFAFGDRRPLPLTVVQARQEGFPLNGIGYRNNSLP</sequence>
<name>A0A9X2IVP5_9NOCA</name>
<dbReference type="RefSeq" id="WP_251909683.1">
    <property type="nucleotide sequence ID" value="NZ_JAMRXG010000002.1"/>
</dbReference>
<protein>
    <submittedName>
        <fullName evidence="1">Uncharacterized protein</fullName>
    </submittedName>
</protein>
<dbReference type="Proteomes" id="UP001139157">
    <property type="component" value="Unassembled WGS sequence"/>
</dbReference>